<evidence type="ECO:0000256" key="13">
    <source>
        <dbReference type="SAM" id="SignalP"/>
    </source>
</evidence>
<evidence type="ECO:0000256" key="3">
    <source>
        <dbReference type="ARBA" id="ARBA00022475"/>
    </source>
</evidence>
<keyword evidence="16" id="KW-1185">Reference proteome</keyword>
<feature type="transmembrane region" description="Helical" evidence="12">
    <location>
        <begin position="301"/>
        <end position="319"/>
    </location>
</feature>
<keyword evidence="8" id="KW-0675">Receptor</keyword>
<dbReference type="EMBL" id="CADEPI010000347">
    <property type="protein sequence ID" value="CAB3384389.1"/>
    <property type="molecule type" value="Genomic_DNA"/>
</dbReference>
<evidence type="ECO:0000259" key="14">
    <source>
        <dbReference type="Pfam" id="PF10613"/>
    </source>
</evidence>
<comment type="subcellular location">
    <subcellularLocation>
        <location evidence="1">Cell membrane</location>
        <topology evidence="1">Multi-pass membrane protein</topology>
    </subcellularLocation>
</comment>
<evidence type="ECO:0000256" key="12">
    <source>
        <dbReference type="SAM" id="Phobius"/>
    </source>
</evidence>
<evidence type="ECO:0000256" key="10">
    <source>
        <dbReference type="ARBA" id="ARBA00023286"/>
    </source>
</evidence>
<reference evidence="15 16" key="1">
    <citation type="submission" date="2020-04" db="EMBL/GenBank/DDBJ databases">
        <authorList>
            <person name="Alioto T."/>
            <person name="Alioto T."/>
            <person name="Gomez Garrido J."/>
        </authorList>
    </citation>
    <scope>NUCLEOTIDE SEQUENCE [LARGE SCALE GENOMIC DNA]</scope>
</reference>
<dbReference type="Gene3D" id="1.10.287.70">
    <property type="match status" value="1"/>
</dbReference>
<keyword evidence="2" id="KW-0813">Transport</keyword>
<dbReference type="SUPFAM" id="SSF53850">
    <property type="entry name" value="Periplasmic binding protein-like II"/>
    <property type="match status" value="1"/>
</dbReference>
<evidence type="ECO:0000313" key="15">
    <source>
        <dbReference type="EMBL" id="CAB3384389.1"/>
    </source>
</evidence>
<feature type="chain" id="PRO_5035803606" description="Ionotropic glutamate receptor L-glutamate and glycine-binding domain-containing protein" evidence="13">
    <location>
        <begin position="21"/>
        <end position="581"/>
    </location>
</feature>
<feature type="domain" description="Ionotropic glutamate receptor L-glutamate and glycine-binding" evidence="14">
    <location>
        <begin position="175"/>
        <end position="282"/>
    </location>
</feature>
<dbReference type="OrthoDB" id="8182981at2759"/>
<evidence type="ECO:0000256" key="8">
    <source>
        <dbReference type="ARBA" id="ARBA00023170"/>
    </source>
</evidence>
<keyword evidence="3" id="KW-1003">Cell membrane</keyword>
<proteinExistence type="predicted"/>
<keyword evidence="9" id="KW-0325">Glycoprotein</keyword>
<keyword evidence="5 12" id="KW-1133">Transmembrane helix</keyword>
<dbReference type="GO" id="GO:0015276">
    <property type="term" value="F:ligand-gated monoatomic ion channel activity"/>
    <property type="evidence" value="ECO:0007669"/>
    <property type="project" value="InterPro"/>
</dbReference>
<keyword evidence="11" id="KW-0407">Ion channel</keyword>
<dbReference type="Gene3D" id="3.40.190.10">
    <property type="entry name" value="Periplasmic binding protein-like II"/>
    <property type="match status" value="1"/>
</dbReference>
<dbReference type="InterPro" id="IPR052192">
    <property type="entry name" value="Insect_Ionotropic_Sensory_Rcpt"/>
</dbReference>
<accession>A0A8S1DUA7</accession>
<evidence type="ECO:0000256" key="11">
    <source>
        <dbReference type="ARBA" id="ARBA00023303"/>
    </source>
</evidence>
<dbReference type="AlphaFoldDB" id="A0A8S1DUA7"/>
<evidence type="ECO:0000256" key="1">
    <source>
        <dbReference type="ARBA" id="ARBA00004651"/>
    </source>
</evidence>
<feature type="signal peptide" evidence="13">
    <location>
        <begin position="1"/>
        <end position="20"/>
    </location>
</feature>
<dbReference type="PANTHER" id="PTHR42643:SF24">
    <property type="entry name" value="IONOTROPIC RECEPTOR 60A"/>
    <property type="match status" value="1"/>
</dbReference>
<evidence type="ECO:0000256" key="5">
    <source>
        <dbReference type="ARBA" id="ARBA00022989"/>
    </source>
</evidence>
<organism evidence="15 16">
    <name type="scientific">Cloeon dipterum</name>
    <dbReference type="NCBI Taxonomy" id="197152"/>
    <lineage>
        <taxon>Eukaryota</taxon>
        <taxon>Metazoa</taxon>
        <taxon>Ecdysozoa</taxon>
        <taxon>Arthropoda</taxon>
        <taxon>Hexapoda</taxon>
        <taxon>Insecta</taxon>
        <taxon>Pterygota</taxon>
        <taxon>Palaeoptera</taxon>
        <taxon>Ephemeroptera</taxon>
        <taxon>Pisciforma</taxon>
        <taxon>Baetidae</taxon>
        <taxon>Cloeon</taxon>
    </lineage>
</organism>
<keyword evidence="13" id="KW-0732">Signal</keyword>
<evidence type="ECO:0000256" key="7">
    <source>
        <dbReference type="ARBA" id="ARBA00023136"/>
    </source>
</evidence>
<keyword evidence="6" id="KW-0406">Ion transport</keyword>
<evidence type="ECO:0000313" key="16">
    <source>
        <dbReference type="Proteomes" id="UP000494165"/>
    </source>
</evidence>
<evidence type="ECO:0000256" key="2">
    <source>
        <dbReference type="ARBA" id="ARBA00022448"/>
    </source>
</evidence>
<dbReference type="GO" id="GO:0005886">
    <property type="term" value="C:plasma membrane"/>
    <property type="evidence" value="ECO:0007669"/>
    <property type="project" value="UniProtKB-SubCell"/>
</dbReference>
<name>A0A8S1DUA7_9INSE</name>
<dbReference type="PANTHER" id="PTHR42643">
    <property type="entry name" value="IONOTROPIC RECEPTOR 20A-RELATED"/>
    <property type="match status" value="1"/>
</dbReference>
<evidence type="ECO:0000256" key="9">
    <source>
        <dbReference type="ARBA" id="ARBA00023180"/>
    </source>
</evidence>
<dbReference type="Proteomes" id="UP000494165">
    <property type="component" value="Unassembled WGS sequence"/>
</dbReference>
<keyword evidence="10" id="KW-1071">Ligand-gated ion channel</keyword>
<evidence type="ECO:0000256" key="6">
    <source>
        <dbReference type="ARBA" id="ARBA00023065"/>
    </source>
</evidence>
<feature type="transmembrane region" description="Helical" evidence="12">
    <location>
        <begin position="547"/>
        <end position="568"/>
    </location>
</feature>
<gene>
    <name evidence="15" type="ORF">CLODIP_2_CD01245</name>
</gene>
<keyword evidence="7 12" id="KW-0472">Membrane</keyword>
<keyword evidence="4 12" id="KW-0812">Transmembrane</keyword>
<comment type="caution">
    <text evidence="15">The sequence shown here is derived from an EMBL/GenBank/DDBJ whole genome shotgun (WGS) entry which is preliminary data.</text>
</comment>
<sequence>MMLALRTISLLLCFTIFINAHTIVPMKRGIRLKSKPQYTRSVKRVIEAINKKSFSNSYCLHMIYDREIVGNMFLYGSGQIPMLSTANGCPNILIWFNDLAKILGELSSGRLPREGKYVVFTSSVDAGNGTLQRLVEKEMYLDVWLTLLRPDFAGEPKQLGIAVGENGRVDLQGRTLHVVGVKNPPFTVLDAQGRARGVEVRVVRELADALNFRWQFHEPRDKQLWGHFDRQKRAWTGLKGELAEGKADIGVAMLYMALDHYEAFQISSPYTSVCLTFLVPAPKRVLGNWDALLKPLRPETWASFAAIAVLFTGLFYLTARRKRSLVDCTLYTVQMAAQVSGREPGSWASQRVLCVTWLLGCFLVANMYNSELSAWMVAQVTETPLRTVGQLARSRLTWGRLDTDMLIYLQQAGTSTAAKLARKFRLAASEQQMEDSVRKGGYGIFVHVLSDGYPSGAEFLSPAARRSLTTLPDCMASRYISIGMRRGLPLQRATSVELRRLQEAGLLQQWQARDVRKFGDRADYRAVADSHDQQQAPPLGLDNLAGAFAFLLIGFAFAAAAFAAEIAAKPLHERLLQLEQN</sequence>
<dbReference type="InterPro" id="IPR019594">
    <property type="entry name" value="Glu/Gly-bd"/>
</dbReference>
<protein>
    <recommendedName>
        <fullName evidence="14">Ionotropic glutamate receptor L-glutamate and glycine-binding domain-containing protein</fullName>
    </recommendedName>
</protein>
<dbReference type="Pfam" id="PF10613">
    <property type="entry name" value="Lig_chan-Glu_bd"/>
    <property type="match status" value="1"/>
</dbReference>
<evidence type="ECO:0000256" key="4">
    <source>
        <dbReference type="ARBA" id="ARBA00022692"/>
    </source>
</evidence>